<dbReference type="CDD" id="cd01171">
    <property type="entry name" value="YXKO-related"/>
    <property type="match status" value="1"/>
</dbReference>
<dbReference type="GO" id="GO:0046872">
    <property type="term" value="F:metal ion binding"/>
    <property type="evidence" value="ECO:0007669"/>
    <property type="project" value="UniProtKB-UniRule"/>
</dbReference>
<evidence type="ECO:0000256" key="1">
    <source>
        <dbReference type="ARBA" id="ARBA00000013"/>
    </source>
</evidence>
<feature type="binding site" evidence="17">
    <location>
        <position position="278"/>
    </location>
    <ligand>
        <name>(6S)-NADPHX</name>
        <dbReference type="ChEBI" id="CHEBI:64076"/>
    </ligand>
</feature>
<dbReference type="RefSeq" id="WP_086927727.1">
    <property type="nucleotide sequence ID" value="NZ_CP021362.1"/>
</dbReference>
<evidence type="ECO:0000256" key="8">
    <source>
        <dbReference type="ARBA" id="ARBA00022857"/>
    </source>
</evidence>
<dbReference type="InterPro" id="IPR017953">
    <property type="entry name" value="Carbohydrate_kinase_pred_CS"/>
</dbReference>
<dbReference type="EC" id="5.1.99.6" evidence="19"/>
<dbReference type="KEGG" id="acip:CBP36_13045"/>
<evidence type="ECO:0000259" key="21">
    <source>
        <dbReference type="PROSITE" id="PS51385"/>
    </source>
</evidence>
<comment type="caution">
    <text evidence="18">Lacks conserved residue(s) required for the propagation of feature annotation.</text>
</comment>
<comment type="similarity">
    <text evidence="17">Belongs to the NnrD/CARKD family.</text>
</comment>
<dbReference type="InterPro" id="IPR000631">
    <property type="entry name" value="CARKD"/>
</dbReference>
<dbReference type="AlphaFoldDB" id="A0A240UF46"/>
<dbReference type="OrthoDB" id="9806925at2"/>
<comment type="cofactor">
    <cofactor evidence="18 19">
        <name>K(+)</name>
        <dbReference type="ChEBI" id="CHEBI:29103"/>
    </cofactor>
    <text evidence="18 19">Binds 1 potassium ion per subunit.</text>
</comment>
<sequence length="506" mass="51689">MHPITPQQPHPLFNTAATRRMEQQAASALPPHTLMQRAGLSVARLAQALAPHARTVWIACGPGNNGGDGLEAAMHLQREGRRVVVTWLGTPEHAPADARQSWQRALAAGVTWADEAPPDMTAADLCIDALLGIGIASTAPARAPDHRLLAVLAALQHSTAPVLAVDLPSGLDADTGQFAPGFALPAPHASRRPLAPRHTLSLLTLKPGLFTAAVRDAAGSVWLDDLGVTSQPEPPSAWLAGPALPAPRSHASHKGTYGDVAVVGGEGLVARGLGMTGAALLAASAALHAGAGRVLVALLDDGQMAIDMTQPELMFRRFDALALEQLTVVCGCGGGEAVRTVLPAVLARAARLVLDADALNAISSDAALRATVASRAGRGQPTVLTPHPLEAARLLGMSAADVQAHRLHAAQQLAEQFHCVAVLKGSGTVTAAPGLPPTINPTGNARLATAGTGDVLAGMVGAHLAAGTPAQRAASEAVYQHGLAADRWPAARPLTASALARHITGG</sequence>
<keyword evidence="5 18" id="KW-0479">Metal-binding</keyword>
<dbReference type="GO" id="GO:0005524">
    <property type="term" value="F:ATP binding"/>
    <property type="evidence" value="ECO:0007669"/>
    <property type="project" value="UniProtKB-UniRule"/>
</dbReference>
<comment type="catalytic activity">
    <reaction evidence="2 18 19">
        <text>(6R)-NADPHX = (6S)-NADPHX</text>
        <dbReference type="Rhea" id="RHEA:32227"/>
        <dbReference type="ChEBI" id="CHEBI:64076"/>
        <dbReference type="ChEBI" id="CHEBI:64077"/>
        <dbReference type="EC" id="5.1.99.6"/>
    </reaction>
</comment>
<dbReference type="EMBL" id="CP021366">
    <property type="protein sequence ID" value="ART59640.1"/>
    <property type="molecule type" value="Genomic_DNA"/>
</dbReference>
<dbReference type="InterPro" id="IPR029056">
    <property type="entry name" value="Ribokinase-like"/>
</dbReference>
<evidence type="ECO:0000256" key="19">
    <source>
        <dbReference type="PIRNR" id="PIRNR017184"/>
    </source>
</evidence>
<keyword evidence="6 17" id="KW-0547">Nucleotide-binding</keyword>
<keyword evidence="12 17" id="KW-0456">Lyase</keyword>
<dbReference type="GO" id="GO:0110051">
    <property type="term" value="P:metabolite repair"/>
    <property type="evidence" value="ECO:0007669"/>
    <property type="project" value="TreeGrafter"/>
</dbReference>
<evidence type="ECO:0000256" key="16">
    <source>
        <dbReference type="ARBA" id="ARBA00049209"/>
    </source>
</evidence>
<evidence type="ECO:0000256" key="15">
    <source>
        <dbReference type="ARBA" id="ARBA00048238"/>
    </source>
</evidence>
<feature type="binding site" evidence="17">
    <location>
        <position position="331"/>
    </location>
    <ligand>
        <name>(6S)-NADPHX</name>
        <dbReference type="ChEBI" id="CHEBI:64076"/>
    </ligand>
</feature>
<dbReference type="PROSITE" id="PS51383">
    <property type="entry name" value="YJEF_C_3"/>
    <property type="match status" value="1"/>
</dbReference>
<dbReference type="PIRSF" id="PIRSF017184">
    <property type="entry name" value="Nnr"/>
    <property type="match status" value="1"/>
</dbReference>
<dbReference type="Gene3D" id="3.40.50.10260">
    <property type="entry name" value="YjeF N-terminal domain"/>
    <property type="match status" value="1"/>
</dbReference>
<dbReference type="HAMAP" id="MF_01965">
    <property type="entry name" value="NADHX_dehydratase"/>
    <property type="match status" value="1"/>
</dbReference>
<dbReference type="InterPro" id="IPR030677">
    <property type="entry name" value="Nnr"/>
</dbReference>
<feature type="binding site" evidence="17">
    <location>
        <position position="454"/>
    </location>
    <ligand>
        <name>(6S)-NADPHX</name>
        <dbReference type="ChEBI" id="CHEBI:64076"/>
    </ligand>
</feature>
<dbReference type="PROSITE" id="PS51385">
    <property type="entry name" value="YJEF_N"/>
    <property type="match status" value="1"/>
</dbReference>
<dbReference type="HAMAP" id="MF_01966">
    <property type="entry name" value="NADHX_epimerase"/>
    <property type="match status" value="1"/>
</dbReference>
<comment type="similarity">
    <text evidence="18">Belongs to the NnrE/AIBP family.</text>
</comment>
<dbReference type="InterPro" id="IPR004443">
    <property type="entry name" value="YjeF_N_dom"/>
</dbReference>
<comment type="cofactor">
    <cofactor evidence="17">
        <name>Mg(2+)</name>
        <dbReference type="ChEBI" id="CHEBI:18420"/>
    </cofactor>
</comment>
<feature type="domain" description="YjeF N-terminal" evidence="21">
    <location>
        <begin position="18"/>
        <end position="234"/>
    </location>
</feature>
<dbReference type="SUPFAM" id="SSF64153">
    <property type="entry name" value="YjeF N-terminal domain-like"/>
    <property type="match status" value="1"/>
</dbReference>
<dbReference type="KEGG" id="acis:CBP35_05880"/>
<evidence type="ECO:0000313" key="23">
    <source>
        <dbReference type="Proteomes" id="UP000194440"/>
    </source>
</evidence>
<evidence type="ECO:0000256" key="17">
    <source>
        <dbReference type="HAMAP-Rule" id="MF_01965"/>
    </source>
</evidence>
<name>A0A240UF46_9BURK</name>
<evidence type="ECO:0000256" key="9">
    <source>
        <dbReference type="ARBA" id="ARBA00022958"/>
    </source>
</evidence>
<dbReference type="NCBIfam" id="TIGR00196">
    <property type="entry name" value="yjeF_cterm"/>
    <property type="match status" value="1"/>
</dbReference>
<keyword evidence="23" id="KW-1185">Reference proteome</keyword>
<comment type="catalytic activity">
    <reaction evidence="16 17 19">
        <text>(6S)-NADPHX + ADP = AMP + phosphate + NADPH + H(+)</text>
        <dbReference type="Rhea" id="RHEA:32235"/>
        <dbReference type="ChEBI" id="CHEBI:15378"/>
        <dbReference type="ChEBI" id="CHEBI:43474"/>
        <dbReference type="ChEBI" id="CHEBI:57783"/>
        <dbReference type="ChEBI" id="CHEBI:64076"/>
        <dbReference type="ChEBI" id="CHEBI:456215"/>
        <dbReference type="ChEBI" id="CHEBI:456216"/>
        <dbReference type="EC" id="4.2.1.136"/>
    </reaction>
</comment>
<keyword evidence="10 17" id="KW-0520">NAD</keyword>
<evidence type="ECO:0000313" key="22">
    <source>
        <dbReference type="EMBL" id="ART59640.1"/>
    </source>
</evidence>
<comment type="function">
    <text evidence="18">Catalyzes the epimerization of the S- and R-forms of NAD(P)HX, a damaged form of NAD(P)H that is a result of enzymatic or heat-dependent hydration. This is a prerequisite for the S-specific NAD(P)H-hydrate dehydratase to allow the repair of both epimers of NAD(P)HX.</text>
</comment>
<comment type="similarity">
    <text evidence="4 19">In the C-terminal section; belongs to the NnrD/CARKD family.</text>
</comment>
<comment type="catalytic activity">
    <reaction evidence="15 17 19">
        <text>(6S)-NADHX + ADP = AMP + phosphate + NADH + H(+)</text>
        <dbReference type="Rhea" id="RHEA:32223"/>
        <dbReference type="ChEBI" id="CHEBI:15378"/>
        <dbReference type="ChEBI" id="CHEBI:43474"/>
        <dbReference type="ChEBI" id="CHEBI:57945"/>
        <dbReference type="ChEBI" id="CHEBI:64074"/>
        <dbReference type="ChEBI" id="CHEBI:456215"/>
        <dbReference type="ChEBI" id="CHEBI:456216"/>
        <dbReference type="EC" id="4.2.1.136"/>
    </reaction>
</comment>
<dbReference type="GO" id="GO:0052855">
    <property type="term" value="F:ADP-dependent NAD(P)H-hydrate dehydratase activity"/>
    <property type="evidence" value="ECO:0007669"/>
    <property type="project" value="UniProtKB-UniRule"/>
</dbReference>
<comment type="catalytic activity">
    <reaction evidence="1 18 19">
        <text>(6R)-NADHX = (6S)-NADHX</text>
        <dbReference type="Rhea" id="RHEA:32215"/>
        <dbReference type="ChEBI" id="CHEBI:64074"/>
        <dbReference type="ChEBI" id="CHEBI:64075"/>
        <dbReference type="EC" id="5.1.99.6"/>
    </reaction>
</comment>
<feature type="binding site" evidence="18">
    <location>
        <position position="65"/>
    </location>
    <ligand>
        <name>K(+)</name>
        <dbReference type="ChEBI" id="CHEBI:29103"/>
    </ligand>
</feature>
<evidence type="ECO:0000256" key="4">
    <source>
        <dbReference type="ARBA" id="ARBA00009524"/>
    </source>
</evidence>
<keyword evidence="8 17" id="KW-0521">NADP</keyword>
<accession>A0A240UF46</accession>
<feature type="binding site" evidence="17">
    <location>
        <position position="453"/>
    </location>
    <ligand>
        <name>AMP</name>
        <dbReference type="ChEBI" id="CHEBI:456215"/>
    </ligand>
</feature>
<evidence type="ECO:0000256" key="5">
    <source>
        <dbReference type="ARBA" id="ARBA00022723"/>
    </source>
</evidence>
<evidence type="ECO:0000256" key="6">
    <source>
        <dbReference type="ARBA" id="ARBA00022741"/>
    </source>
</evidence>
<dbReference type="GO" id="GO:0052856">
    <property type="term" value="F:NAD(P)HX epimerase activity"/>
    <property type="evidence" value="ECO:0007669"/>
    <property type="project" value="UniProtKB-UniRule"/>
</dbReference>
<evidence type="ECO:0000256" key="14">
    <source>
        <dbReference type="ARBA" id="ARBA00025153"/>
    </source>
</evidence>
<keyword evidence="7 17" id="KW-0067">ATP-binding</keyword>
<evidence type="ECO:0000256" key="2">
    <source>
        <dbReference type="ARBA" id="ARBA00000909"/>
    </source>
</evidence>
<feature type="binding site" evidence="17">
    <location>
        <position position="387"/>
    </location>
    <ligand>
        <name>(6S)-NADPHX</name>
        <dbReference type="ChEBI" id="CHEBI:64076"/>
    </ligand>
</feature>
<proteinExistence type="inferred from homology"/>
<protein>
    <recommendedName>
        <fullName evidence="19">Bifunctional NAD(P)H-hydrate repair enzyme</fullName>
    </recommendedName>
    <alternativeName>
        <fullName evidence="19">Nicotinamide nucleotide repair protein</fullName>
    </alternativeName>
    <domain>
        <recommendedName>
            <fullName evidence="19">ADP-dependent (S)-NAD(P)H-hydrate dehydratase</fullName>
            <ecNumber evidence="19">4.2.1.136</ecNumber>
        </recommendedName>
        <alternativeName>
            <fullName evidence="19">ADP-dependent NAD(P)HX dehydratase</fullName>
        </alternativeName>
    </domain>
    <domain>
        <recommendedName>
            <fullName evidence="19">NAD(P)H-hydrate epimerase</fullName>
            <ecNumber evidence="19">5.1.99.6</ecNumber>
        </recommendedName>
    </domain>
</protein>
<feature type="binding site" evidence="18">
    <location>
        <position position="166"/>
    </location>
    <ligand>
        <name>(6S)-NADPHX</name>
        <dbReference type="ChEBI" id="CHEBI:64076"/>
    </ligand>
</feature>
<dbReference type="PANTHER" id="PTHR12592">
    <property type="entry name" value="ATP-DEPENDENT (S)-NAD(P)H-HYDRATE DEHYDRATASE FAMILY MEMBER"/>
    <property type="match status" value="1"/>
</dbReference>
<comment type="subunit">
    <text evidence="17">Homotetramer.</text>
</comment>
<evidence type="ECO:0000256" key="18">
    <source>
        <dbReference type="HAMAP-Rule" id="MF_01966"/>
    </source>
</evidence>
<keyword evidence="11 18" id="KW-0413">Isomerase</keyword>
<evidence type="ECO:0000256" key="10">
    <source>
        <dbReference type="ARBA" id="ARBA00023027"/>
    </source>
</evidence>
<keyword evidence="13" id="KW-0511">Multifunctional enzyme</keyword>
<feature type="binding site" evidence="18">
    <location>
        <position position="128"/>
    </location>
    <ligand>
        <name>K(+)</name>
        <dbReference type="ChEBI" id="CHEBI:29103"/>
    </ligand>
</feature>
<comment type="similarity">
    <text evidence="3 19">In the N-terminal section; belongs to the NnrE/AIBP family.</text>
</comment>
<dbReference type="PANTHER" id="PTHR12592:SF0">
    <property type="entry name" value="ATP-DEPENDENT (S)-NAD(P)H-HYDRATE DEHYDRATASE"/>
    <property type="match status" value="1"/>
</dbReference>
<dbReference type="InterPro" id="IPR036652">
    <property type="entry name" value="YjeF_N_dom_sf"/>
</dbReference>
<evidence type="ECO:0000256" key="7">
    <source>
        <dbReference type="ARBA" id="ARBA00022840"/>
    </source>
</evidence>
<comment type="function">
    <text evidence="14 19">Bifunctional enzyme that catalyzes the epimerization of the S- and R-forms of NAD(P)HX and the dehydration of the S-form of NAD(P)HX at the expense of ADP, which is converted to AMP. This allows the repair of both epimers of NAD(P)HX, a damaged form of NAD(P)H that is a result of enzymatic or heat-dependent hydration.</text>
</comment>
<gene>
    <name evidence="17" type="primary">nnrD</name>
    <name evidence="18" type="synonym">nnrE</name>
    <name evidence="22" type="ORF">CBP36_13045</name>
</gene>
<feature type="binding site" evidence="18">
    <location>
        <position position="169"/>
    </location>
    <ligand>
        <name>K(+)</name>
        <dbReference type="ChEBI" id="CHEBI:29103"/>
    </ligand>
</feature>
<evidence type="ECO:0000256" key="11">
    <source>
        <dbReference type="ARBA" id="ARBA00023235"/>
    </source>
</evidence>
<comment type="function">
    <text evidence="17">Catalyzes the dehydration of the S-form of NAD(P)HX at the expense of ADP, which is converted to AMP. Together with NAD(P)HX epimerase, which catalyzes the epimerization of the S- and R-forms, the enzyme allows the repair of both epimers of NAD(P)HX, a damaged form of NAD(P)H that is a result of enzymatic or heat-dependent hydration.</text>
</comment>
<feature type="binding site" evidence="18">
    <location>
        <begin position="64"/>
        <end position="68"/>
    </location>
    <ligand>
        <name>(6S)-NADPHX</name>
        <dbReference type="ChEBI" id="CHEBI:64076"/>
    </ligand>
</feature>
<feature type="binding site" evidence="17">
    <location>
        <begin position="424"/>
        <end position="428"/>
    </location>
    <ligand>
        <name>AMP</name>
        <dbReference type="ChEBI" id="CHEBI:456215"/>
    </ligand>
</feature>
<dbReference type="Gene3D" id="3.40.1190.20">
    <property type="match status" value="1"/>
</dbReference>
<evidence type="ECO:0000256" key="12">
    <source>
        <dbReference type="ARBA" id="ARBA00023239"/>
    </source>
</evidence>
<dbReference type="Pfam" id="PF01256">
    <property type="entry name" value="Carb_kinase"/>
    <property type="match status" value="1"/>
</dbReference>
<dbReference type="Proteomes" id="UP000194440">
    <property type="component" value="Chromosome"/>
</dbReference>
<dbReference type="PROSITE" id="PS01050">
    <property type="entry name" value="YJEF_C_2"/>
    <property type="match status" value="1"/>
</dbReference>
<evidence type="ECO:0000259" key="20">
    <source>
        <dbReference type="PROSITE" id="PS51383"/>
    </source>
</evidence>
<reference evidence="22" key="1">
    <citation type="submission" date="2017-05" db="EMBL/GenBank/DDBJ databases">
        <title>Polyphasic characterization of four soil-derived phenanthrene-degrading Acidovorax strains and proposal of Acidovorax phenanthrenivorans sp. nov.</title>
        <authorList>
            <person name="Singleton D."/>
            <person name="Lee J."/>
            <person name="Dickey A.N."/>
            <person name="Stroud A."/>
            <person name="Scholl E.H."/>
            <person name="Wright F.A."/>
            <person name="Aitken M.D."/>
        </authorList>
    </citation>
    <scope>NUCLEOTIDE SEQUENCE</scope>
    <source>
        <strain evidence="22">P4</strain>
    </source>
</reference>
<evidence type="ECO:0000256" key="3">
    <source>
        <dbReference type="ARBA" id="ARBA00006001"/>
    </source>
</evidence>
<dbReference type="SUPFAM" id="SSF53613">
    <property type="entry name" value="Ribokinase-like"/>
    <property type="match status" value="1"/>
</dbReference>
<organism evidence="22 23">
    <name type="scientific">Acidovorax carolinensis</name>
    <dbReference type="NCBI Taxonomy" id="553814"/>
    <lineage>
        <taxon>Bacteria</taxon>
        <taxon>Pseudomonadati</taxon>
        <taxon>Pseudomonadota</taxon>
        <taxon>Betaproteobacteria</taxon>
        <taxon>Burkholderiales</taxon>
        <taxon>Comamonadaceae</taxon>
        <taxon>Acidovorax</taxon>
    </lineage>
</organism>
<dbReference type="Pfam" id="PF03853">
    <property type="entry name" value="YjeF_N"/>
    <property type="match status" value="1"/>
</dbReference>
<dbReference type="GO" id="GO:0046496">
    <property type="term" value="P:nicotinamide nucleotide metabolic process"/>
    <property type="evidence" value="ECO:0007669"/>
    <property type="project" value="UniProtKB-UniRule"/>
</dbReference>
<dbReference type="EC" id="4.2.1.136" evidence="19"/>
<dbReference type="NCBIfam" id="TIGR00197">
    <property type="entry name" value="yjeF_nterm"/>
    <property type="match status" value="1"/>
</dbReference>
<feature type="domain" description="YjeF C-terminal" evidence="20">
    <location>
        <begin position="237"/>
        <end position="506"/>
    </location>
</feature>
<evidence type="ECO:0000256" key="13">
    <source>
        <dbReference type="ARBA" id="ARBA00023268"/>
    </source>
</evidence>
<keyword evidence="9 18" id="KW-0630">Potassium</keyword>